<feature type="region of interest" description="Disordered" evidence="1">
    <location>
        <begin position="100"/>
        <end position="130"/>
    </location>
</feature>
<reference evidence="2 3" key="2">
    <citation type="journal article" date="2013" name="Plant Cell Physiol.">
        <title>Rice Annotation Project Database (RAP-DB): an integrative and interactive database for rice genomics.</title>
        <authorList>
            <person name="Sakai H."/>
            <person name="Lee S.S."/>
            <person name="Tanaka T."/>
            <person name="Numa H."/>
            <person name="Kim J."/>
            <person name="Kawahara Y."/>
            <person name="Wakimoto H."/>
            <person name="Yang C.C."/>
            <person name="Iwamoto M."/>
            <person name="Abe T."/>
            <person name="Yamada Y."/>
            <person name="Muto A."/>
            <person name="Inokuchi H."/>
            <person name="Ikemura T."/>
            <person name="Matsumoto T."/>
            <person name="Sasaki T."/>
            <person name="Itoh T."/>
        </authorList>
    </citation>
    <scope>NUCLEOTIDE SEQUENCE [LARGE SCALE GENOMIC DNA]</scope>
    <source>
        <strain evidence="3">cv. Nipponbare</strain>
    </source>
</reference>
<dbReference type="AlphaFoldDB" id="A0A0P0VUK2"/>
<keyword evidence="3" id="KW-1185">Reference proteome</keyword>
<proteinExistence type="predicted"/>
<dbReference type="PaxDb" id="39947-A0A0P0VUK2"/>
<gene>
    <name evidence="2" type="ordered locus">Os03g0212100</name>
    <name evidence="2" type="ORF">OSNPB_030212100</name>
</gene>
<sequence>MPSARKVTSTDATIDEKSIGQMVAGLVGETKINASREVYGTKRRRRRSHNRGCARLSPSLPKPKLQACICQGSWLACRAGHRSQVRLLLDLLARTGKEVVTEGNEGEEGVEGPARTAAAEGEDSSCGAQT</sequence>
<evidence type="ECO:0000313" key="3">
    <source>
        <dbReference type="Proteomes" id="UP000059680"/>
    </source>
</evidence>
<dbReference type="InParanoid" id="A0A0P0VUK2"/>
<protein>
    <submittedName>
        <fullName evidence="2">Os03g0212100 protein</fullName>
    </submittedName>
</protein>
<accession>A0A0P0VUK2</accession>
<organism evidence="2 3">
    <name type="scientific">Oryza sativa subsp. japonica</name>
    <name type="common">Rice</name>
    <dbReference type="NCBI Taxonomy" id="39947"/>
    <lineage>
        <taxon>Eukaryota</taxon>
        <taxon>Viridiplantae</taxon>
        <taxon>Streptophyta</taxon>
        <taxon>Embryophyta</taxon>
        <taxon>Tracheophyta</taxon>
        <taxon>Spermatophyta</taxon>
        <taxon>Magnoliopsida</taxon>
        <taxon>Liliopsida</taxon>
        <taxon>Poales</taxon>
        <taxon>Poaceae</taxon>
        <taxon>BOP clade</taxon>
        <taxon>Oryzoideae</taxon>
        <taxon>Oryzeae</taxon>
        <taxon>Oryzinae</taxon>
        <taxon>Oryza</taxon>
        <taxon>Oryza sativa</taxon>
    </lineage>
</organism>
<dbReference type="Proteomes" id="UP000059680">
    <property type="component" value="Chromosome 3"/>
</dbReference>
<evidence type="ECO:0000313" key="2">
    <source>
        <dbReference type="EMBL" id="BAS82925.1"/>
    </source>
</evidence>
<name>A0A0P0VUK2_ORYSJ</name>
<evidence type="ECO:0000256" key="1">
    <source>
        <dbReference type="SAM" id="MobiDB-lite"/>
    </source>
</evidence>
<reference evidence="2 3" key="3">
    <citation type="journal article" date="2013" name="Rice">
        <title>Improvement of the Oryza sativa Nipponbare reference genome using next generation sequence and optical map data.</title>
        <authorList>
            <person name="Kawahara Y."/>
            <person name="de la Bastide M."/>
            <person name="Hamilton J.P."/>
            <person name="Kanamori H."/>
            <person name="McCombie W.R."/>
            <person name="Ouyang S."/>
            <person name="Schwartz D.C."/>
            <person name="Tanaka T."/>
            <person name="Wu J."/>
            <person name="Zhou S."/>
            <person name="Childs K.L."/>
            <person name="Davidson R.M."/>
            <person name="Lin H."/>
            <person name="Quesada-Ocampo L."/>
            <person name="Vaillancourt B."/>
            <person name="Sakai H."/>
            <person name="Lee S.S."/>
            <person name="Kim J."/>
            <person name="Numa H."/>
            <person name="Itoh T."/>
            <person name="Buell C.R."/>
            <person name="Matsumoto T."/>
        </authorList>
    </citation>
    <scope>NUCLEOTIDE SEQUENCE [LARGE SCALE GENOMIC DNA]</scope>
    <source>
        <strain evidence="3">cv. Nipponbare</strain>
    </source>
</reference>
<reference evidence="3" key="1">
    <citation type="journal article" date="2005" name="Nature">
        <title>The map-based sequence of the rice genome.</title>
        <authorList>
            <consortium name="International rice genome sequencing project (IRGSP)"/>
            <person name="Matsumoto T."/>
            <person name="Wu J."/>
            <person name="Kanamori H."/>
            <person name="Katayose Y."/>
            <person name="Fujisawa M."/>
            <person name="Namiki N."/>
            <person name="Mizuno H."/>
            <person name="Yamamoto K."/>
            <person name="Antonio B.A."/>
            <person name="Baba T."/>
            <person name="Sakata K."/>
            <person name="Nagamura Y."/>
            <person name="Aoki H."/>
            <person name="Arikawa K."/>
            <person name="Arita K."/>
            <person name="Bito T."/>
            <person name="Chiden Y."/>
            <person name="Fujitsuka N."/>
            <person name="Fukunaka R."/>
            <person name="Hamada M."/>
            <person name="Harada C."/>
            <person name="Hayashi A."/>
            <person name="Hijishita S."/>
            <person name="Honda M."/>
            <person name="Hosokawa S."/>
            <person name="Ichikawa Y."/>
            <person name="Idonuma A."/>
            <person name="Iijima M."/>
            <person name="Ikeda M."/>
            <person name="Ikeno M."/>
            <person name="Ito K."/>
            <person name="Ito S."/>
            <person name="Ito T."/>
            <person name="Ito Y."/>
            <person name="Ito Y."/>
            <person name="Iwabuchi A."/>
            <person name="Kamiya K."/>
            <person name="Karasawa W."/>
            <person name="Kurita K."/>
            <person name="Katagiri S."/>
            <person name="Kikuta A."/>
            <person name="Kobayashi H."/>
            <person name="Kobayashi N."/>
            <person name="Machita K."/>
            <person name="Maehara T."/>
            <person name="Masukawa M."/>
            <person name="Mizubayashi T."/>
            <person name="Mukai Y."/>
            <person name="Nagasaki H."/>
            <person name="Nagata Y."/>
            <person name="Naito S."/>
            <person name="Nakashima M."/>
            <person name="Nakama Y."/>
            <person name="Nakamichi Y."/>
            <person name="Nakamura M."/>
            <person name="Meguro A."/>
            <person name="Negishi M."/>
            <person name="Ohta I."/>
            <person name="Ohta T."/>
            <person name="Okamoto M."/>
            <person name="Ono N."/>
            <person name="Saji S."/>
            <person name="Sakaguchi M."/>
            <person name="Sakai K."/>
            <person name="Shibata M."/>
            <person name="Shimokawa T."/>
            <person name="Song J."/>
            <person name="Takazaki Y."/>
            <person name="Terasawa K."/>
            <person name="Tsugane M."/>
            <person name="Tsuji K."/>
            <person name="Ueda S."/>
            <person name="Waki K."/>
            <person name="Yamagata H."/>
            <person name="Yamamoto M."/>
            <person name="Yamamoto S."/>
            <person name="Yamane H."/>
            <person name="Yoshiki S."/>
            <person name="Yoshihara R."/>
            <person name="Yukawa K."/>
            <person name="Zhong H."/>
            <person name="Yano M."/>
            <person name="Yuan Q."/>
            <person name="Ouyang S."/>
            <person name="Liu J."/>
            <person name="Jones K.M."/>
            <person name="Gansberger K."/>
            <person name="Moffat K."/>
            <person name="Hill J."/>
            <person name="Bera J."/>
            <person name="Fadrosh D."/>
            <person name="Jin S."/>
            <person name="Johri S."/>
            <person name="Kim M."/>
            <person name="Overton L."/>
            <person name="Reardon M."/>
            <person name="Tsitrin T."/>
            <person name="Vuong H."/>
            <person name="Weaver B."/>
            <person name="Ciecko A."/>
            <person name="Tallon L."/>
            <person name="Jackson J."/>
            <person name="Pai G."/>
            <person name="Aken S.V."/>
            <person name="Utterback T."/>
            <person name="Reidmuller S."/>
            <person name="Feldblyum T."/>
            <person name="Hsiao J."/>
            <person name="Zismann V."/>
            <person name="Iobst S."/>
            <person name="de Vazeille A.R."/>
            <person name="Buell C.R."/>
            <person name="Ying K."/>
            <person name="Li Y."/>
            <person name="Lu T."/>
            <person name="Huang Y."/>
            <person name="Zhao Q."/>
            <person name="Feng Q."/>
            <person name="Zhang L."/>
            <person name="Zhu J."/>
            <person name="Weng Q."/>
            <person name="Mu J."/>
            <person name="Lu Y."/>
            <person name="Fan D."/>
            <person name="Liu Y."/>
            <person name="Guan J."/>
            <person name="Zhang Y."/>
            <person name="Yu S."/>
            <person name="Liu X."/>
            <person name="Zhang Y."/>
            <person name="Hong G."/>
            <person name="Han B."/>
            <person name="Choisne N."/>
            <person name="Demange N."/>
            <person name="Orjeda G."/>
            <person name="Samain S."/>
            <person name="Cattolico L."/>
            <person name="Pelletier E."/>
            <person name="Couloux A."/>
            <person name="Segurens B."/>
            <person name="Wincker P."/>
            <person name="D'Hont A."/>
            <person name="Scarpelli C."/>
            <person name="Weissenbach J."/>
            <person name="Salanoubat M."/>
            <person name="Quetier F."/>
            <person name="Yu Y."/>
            <person name="Kim H.R."/>
            <person name="Rambo T."/>
            <person name="Currie J."/>
            <person name="Collura K."/>
            <person name="Luo M."/>
            <person name="Yang T."/>
            <person name="Ammiraju J.S.S."/>
            <person name="Engler F."/>
            <person name="Soderlund C."/>
            <person name="Wing R.A."/>
            <person name="Palmer L.E."/>
            <person name="de la Bastide M."/>
            <person name="Spiegel L."/>
            <person name="Nascimento L."/>
            <person name="Zutavern T."/>
            <person name="O'Shaughnessy A."/>
            <person name="Dike S."/>
            <person name="Dedhia N."/>
            <person name="Preston R."/>
            <person name="Balija V."/>
            <person name="McCombie W.R."/>
            <person name="Chow T."/>
            <person name="Chen H."/>
            <person name="Chung M."/>
            <person name="Chen C."/>
            <person name="Shaw J."/>
            <person name="Wu H."/>
            <person name="Hsiao K."/>
            <person name="Chao Y."/>
            <person name="Chu M."/>
            <person name="Cheng C."/>
            <person name="Hour A."/>
            <person name="Lee P."/>
            <person name="Lin S."/>
            <person name="Lin Y."/>
            <person name="Liou J."/>
            <person name="Liu S."/>
            <person name="Hsing Y."/>
            <person name="Raghuvanshi S."/>
            <person name="Mohanty A."/>
            <person name="Bharti A.K."/>
            <person name="Gaur A."/>
            <person name="Gupta V."/>
            <person name="Kumar D."/>
            <person name="Ravi V."/>
            <person name="Vij S."/>
            <person name="Kapur A."/>
            <person name="Khurana P."/>
            <person name="Khurana P."/>
            <person name="Khurana J.P."/>
            <person name="Tyagi A.K."/>
            <person name="Gaikwad K."/>
            <person name="Singh A."/>
            <person name="Dalal V."/>
            <person name="Srivastava S."/>
            <person name="Dixit A."/>
            <person name="Pal A.K."/>
            <person name="Ghazi I.A."/>
            <person name="Yadav M."/>
            <person name="Pandit A."/>
            <person name="Bhargava A."/>
            <person name="Sureshbabu K."/>
            <person name="Batra K."/>
            <person name="Sharma T.R."/>
            <person name="Mohapatra T."/>
            <person name="Singh N.K."/>
            <person name="Messing J."/>
            <person name="Nelson A.B."/>
            <person name="Fuks G."/>
            <person name="Kavchok S."/>
            <person name="Keizer G."/>
            <person name="Linton E."/>
            <person name="Llaca V."/>
            <person name="Song R."/>
            <person name="Tanyolac B."/>
            <person name="Young S."/>
            <person name="Ho-Il K."/>
            <person name="Hahn J.H."/>
            <person name="Sangsakoo G."/>
            <person name="Vanavichit A."/>
            <person name="de Mattos Luiz.A.T."/>
            <person name="Zimmer P.D."/>
            <person name="Malone G."/>
            <person name="Dellagostin O."/>
            <person name="de Oliveira A.C."/>
            <person name="Bevan M."/>
            <person name="Bancroft I."/>
            <person name="Minx P."/>
            <person name="Cordum H."/>
            <person name="Wilson R."/>
            <person name="Cheng Z."/>
            <person name="Jin W."/>
            <person name="Jiang J."/>
            <person name="Leong S.A."/>
            <person name="Iwama H."/>
            <person name="Gojobori T."/>
            <person name="Itoh T."/>
            <person name="Niimura Y."/>
            <person name="Fujii Y."/>
            <person name="Habara T."/>
            <person name="Sakai H."/>
            <person name="Sato Y."/>
            <person name="Wilson G."/>
            <person name="Kumar K."/>
            <person name="McCouch S."/>
            <person name="Juretic N."/>
            <person name="Hoen D."/>
            <person name="Wright S."/>
            <person name="Bruskiewich R."/>
            <person name="Bureau T."/>
            <person name="Miyao A."/>
            <person name="Hirochika H."/>
            <person name="Nishikawa T."/>
            <person name="Kadowaki K."/>
            <person name="Sugiura M."/>
            <person name="Burr B."/>
            <person name="Sasaki T."/>
        </authorList>
    </citation>
    <scope>NUCLEOTIDE SEQUENCE [LARGE SCALE GENOMIC DNA]</scope>
    <source>
        <strain evidence="3">cv. Nipponbare</strain>
    </source>
</reference>
<dbReference type="EMBL" id="AP014959">
    <property type="protein sequence ID" value="BAS82925.1"/>
    <property type="molecule type" value="Genomic_DNA"/>
</dbReference>